<protein>
    <recommendedName>
        <fullName evidence="3">PH domain-containing protein</fullName>
    </recommendedName>
</protein>
<sequence>MNDPRQSAVQDWMDGLEQLQQAGAIDADEQNMLIRYLDEHKRAMDEALAGIVPEYERRVAEDGQLEADQWLATTARALGEEHREQRQRVLGSLAVNRDATA</sequence>
<evidence type="ECO:0000313" key="2">
    <source>
        <dbReference type="Proteomes" id="UP001595724"/>
    </source>
</evidence>
<dbReference type="Proteomes" id="UP001595724">
    <property type="component" value="Unassembled WGS sequence"/>
</dbReference>
<keyword evidence="2" id="KW-1185">Reference proteome</keyword>
<dbReference type="RefSeq" id="WP_386710529.1">
    <property type="nucleotide sequence ID" value="NZ_JBHRYF010000008.1"/>
</dbReference>
<organism evidence="1 2">
    <name type="scientific">Luteimonas notoginsengisoli</name>
    <dbReference type="NCBI Taxonomy" id="1578200"/>
    <lineage>
        <taxon>Bacteria</taxon>
        <taxon>Pseudomonadati</taxon>
        <taxon>Pseudomonadota</taxon>
        <taxon>Gammaproteobacteria</taxon>
        <taxon>Lysobacterales</taxon>
        <taxon>Lysobacteraceae</taxon>
        <taxon>Luteimonas</taxon>
    </lineage>
</organism>
<evidence type="ECO:0008006" key="3">
    <source>
        <dbReference type="Google" id="ProtNLM"/>
    </source>
</evidence>
<reference evidence="2" key="1">
    <citation type="journal article" date="2019" name="Int. J. Syst. Evol. Microbiol.">
        <title>The Global Catalogue of Microorganisms (GCM) 10K type strain sequencing project: providing services to taxonomists for standard genome sequencing and annotation.</title>
        <authorList>
            <consortium name="The Broad Institute Genomics Platform"/>
            <consortium name="The Broad Institute Genome Sequencing Center for Infectious Disease"/>
            <person name="Wu L."/>
            <person name="Ma J."/>
        </authorList>
    </citation>
    <scope>NUCLEOTIDE SEQUENCE [LARGE SCALE GENOMIC DNA]</scope>
    <source>
        <strain evidence="2">KCTC 42211</strain>
    </source>
</reference>
<evidence type="ECO:0000313" key="1">
    <source>
        <dbReference type="EMBL" id="MFC3660673.1"/>
    </source>
</evidence>
<name>A0ABV7UVV2_9GAMM</name>
<comment type="caution">
    <text evidence="1">The sequence shown here is derived from an EMBL/GenBank/DDBJ whole genome shotgun (WGS) entry which is preliminary data.</text>
</comment>
<proteinExistence type="predicted"/>
<dbReference type="EMBL" id="JBHRYF010000008">
    <property type="protein sequence ID" value="MFC3660673.1"/>
    <property type="molecule type" value="Genomic_DNA"/>
</dbReference>
<accession>A0ABV7UVV2</accession>
<gene>
    <name evidence="1" type="ORF">ACFOM9_11400</name>
</gene>